<dbReference type="InterPro" id="IPR000014">
    <property type="entry name" value="PAS"/>
</dbReference>
<dbReference type="Gene3D" id="1.20.5.1930">
    <property type="match status" value="1"/>
</dbReference>
<keyword evidence="7" id="KW-0067">ATP-binding</keyword>
<comment type="catalytic activity">
    <reaction evidence="1">
        <text>ATP + protein L-histidine = ADP + protein N-phospho-L-histidine.</text>
        <dbReference type="EC" id="2.7.13.3"/>
    </reaction>
</comment>
<feature type="domain" description="PAS" evidence="11">
    <location>
        <begin position="185"/>
        <end position="257"/>
    </location>
</feature>
<evidence type="ECO:0000256" key="2">
    <source>
        <dbReference type="ARBA" id="ARBA00012438"/>
    </source>
</evidence>
<evidence type="ECO:0000256" key="7">
    <source>
        <dbReference type="ARBA" id="ARBA00022840"/>
    </source>
</evidence>
<dbReference type="CDD" id="cd00130">
    <property type="entry name" value="PAS"/>
    <property type="match status" value="1"/>
</dbReference>
<evidence type="ECO:0000256" key="4">
    <source>
        <dbReference type="ARBA" id="ARBA00022679"/>
    </source>
</evidence>
<dbReference type="InterPro" id="IPR001610">
    <property type="entry name" value="PAC"/>
</dbReference>
<feature type="domain" description="PAC" evidence="12">
    <location>
        <begin position="260"/>
        <end position="312"/>
    </location>
</feature>
<keyword evidence="6" id="KW-0418">Kinase</keyword>
<keyword evidence="9" id="KW-0175">Coiled coil</keyword>
<dbReference type="Pfam" id="PF02518">
    <property type="entry name" value="HATPase_c"/>
    <property type="match status" value="1"/>
</dbReference>
<dbReference type="InterPro" id="IPR005467">
    <property type="entry name" value="His_kinase_dom"/>
</dbReference>
<evidence type="ECO:0000256" key="1">
    <source>
        <dbReference type="ARBA" id="ARBA00000085"/>
    </source>
</evidence>
<dbReference type="SMART" id="SM00387">
    <property type="entry name" value="HATPase_c"/>
    <property type="match status" value="1"/>
</dbReference>
<evidence type="ECO:0000256" key="3">
    <source>
        <dbReference type="ARBA" id="ARBA00022553"/>
    </source>
</evidence>
<evidence type="ECO:0000256" key="9">
    <source>
        <dbReference type="SAM" id="Coils"/>
    </source>
</evidence>
<keyword evidence="8" id="KW-0902">Two-component regulatory system</keyword>
<dbReference type="InterPro" id="IPR003594">
    <property type="entry name" value="HATPase_dom"/>
</dbReference>
<dbReference type="SUPFAM" id="SSF55874">
    <property type="entry name" value="ATPase domain of HSP90 chaperone/DNA topoisomerase II/histidine kinase"/>
    <property type="match status" value="1"/>
</dbReference>
<evidence type="ECO:0000256" key="5">
    <source>
        <dbReference type="ARBA" id="ARBA00022741"/>
    </source>
</evidence>
<proteinExistence type="predicted"/>
<dbReference type="NCBIfam" id="TIGR00229">
    <property type="entry name" value="sensory_box"/>
    <property type="match status" value="1"/>
</dbReference>
<dbReference type="Gene3D" id="3.30.565.10">
    <property type="entry name" value="Histidine kinase-like ATPase, C-terminal domain"/>
    <property type="match status" value="1"/>
</dbReference>
<gene>
    <name evidence="13" type="ORF">KM029_01520</name>
</gene>
<dbReference type="Proteomes" id="UP000682802">
    <property type="component" value="Chromosome 1"/>
</dbReference>
<evidence type="ECO:0000256" key="6">
    <source>
        <dbReference type="ARBA" id="ARBA00022777"/>
    </source>
</evidence>
<protein>
    <recommendedName>
        <fullName evidence="2">histidine kinase</fullName>
        <ecNumber evidence="2">2.7.13.3</ecNumber>
    </recommendedName>
</protein>
<dbReference type="SMART" id="SM00086">
    <property type="entry name" value="PAC"/>
    <property type="match status" value="1"/>
</dbReference>
<dbReference type="InterPro" id="IPR011712">
    <property type="entry name" value="Sig_transdc_His_kin_sub3_dim/P"/>
</dbReference>
<dbReference type="PROSITE" id="PS50109">
    <property type="entry name" value="HIS_KIN"/>
    <property type="match status" value="1"/>
</dbReference>
<dbReference type="EMBL" id="CP076128">
    <property type="protein sequence ID" value="QWG07641.1"/>
    <property type="molecule type" value="Genomic_DNA"/>
</dbReference>
<dbReference type="Gene3D" id="3.30.450.20">
    <property type="entry name" value="PAS domain"/>
    <property type="match status" value="1"/>
</dbReference>
<dbReference type="Pfam" id="PF07730">
    <property type="entry name" value="HisKA_3"/>
    <property type="match status" value="1"/>
</dbReference>
<organism evidence="13 14">
    <name type="scientific">Flammeovirga kamogawensis</name>
    <dbReference type="NCBI Taxonomy" id="373891"/>
    <lineage>
        <taxon>Bacteria</taxon>
        <taxon>Pseudomonadati</taxon>
        <taxon>Bacteroidota</taxon>
        <taxon>Cytophagia</taxon>
        <taxon>Cytophagales</taxon>
        <taxon>Flammeovirgaceae</taxon>
        <taxon>Flammeovirga</taxon>
    </lineage>
</organism>
<sequence length="523" mass="60040">MTPKSKKRIKDQPAVKNYNEIIFNNILFVAETDAIGKITYCNKMFAPEALHSSIHNFYDCTILEHITPKALLGDCQKWIGQLIHKKTHIEHAIHLSKIDDRYIWISMPTFQNDSSDKIEKIITLKDELSKLKIKEKKLQALLQEISINELFDQKIISKQKDPSLLSELPLNNAYNTSNAQAILANEERHRLAFEASKEGIWDWNHVSRKVHYSRQFFKMLGYETKENEGDITTLINLIWEEDRPTAILTLQRDIHIKDGFNMIFRMISADTTPIWVLLKAAVQKDINGKVTRVIGKHSDITFFKNQSDNIQKAVLKTEDKERERFAKEIHDGMGQTLTASLYQLDEAIKLIKKLDTGEKDILIGIREQLRDAIKESRNIAHNIMPTAIEKTGYCGSIEKIANYYKDISDKELHFFHKIDQNSLSLSKQLILLRVSQESIHNAFKHGKAKNVSISINQNLDLITLMIEDDGIGFDVEKVKAKQEKGIGLHSMQERIESIDGSLFIESSAKFGTCIIIELPVFKN</sequence>
<keyword evidence="5" id="KW-0547">Nucleotide-binding</keyword>
<evidence type="ECO:0000313" key="14">
    <source>
        <dbReference type="Proteomes" id="UP000682802"/>
    </source>
</evidence>
<dbReference type="EC" id="2.7.13.3" evidence="2"/>
<dbReference type="PANTHER" id="PTHR24421:SF10">
    <property type="entry name" value="NITRATE_NITRITE SENSOR PROTEIN NARQ"/>
    <property type="match status" value="1"/>
</dbReference>
<name>A0ABX8GWD9_9BACT</name>
<dbReference type="SUPFAM" id="SSF55785">
    <property type="entry name" value="PYP-like sensor domain (PAS domain)"/>
    <property type="match status" value="1"/>
</dbReference>
<evidence type="ECO:0000256" key="8">
    <source>
        <dbReference type="ARBA" id="ARBA00023012"/>
    </source>
</evidence>
<dbReference type="PROSITE" id="PS50113">
    <property type="entry name" value="PAC"/>
    <property type="match status" value="1"/>
</dbReference>
<feature type="coiled-coil region" evidence="9">
    <location>
        <begin position="121"/>
        <end position="148"/>
    </location>
</feature>
<dbReference type="CDD" id="cd16917">
    <property type="entry name" value="HATPase_UhpB-NarQ-NarX-like"/>
    <property type="match status" value="1"/>
</dbReference>
<dbReference type="InterPro" id="IPR013655">
    <property type="entry name" value="PAS_fold_3"/>
</dbReference>
<keyword evidence="4" id="KW-0808">Transferase</keyword>
<dbReference type="InterPro" id="IPR036890">
    <property type="entry name" value="HATPase_C_sf"/>
</dbReference>
<dbReference type="SMART" id="SM00091">
    <property type="entry name" value="PAS"/>
    <property type="match status" value="2"/>
</dbReference>
<evidence type="ECO:0000259" key="10">
    <source>
        <dbReference type="PROSITE" id="PS50109"/>
    </source>
</evidence>
<evidence type="ECO:0000259" key="11">
    <source>
        <dbReference type="PROSITE" id="PS50112"/>
    </source>
</evidence>
<dbReference type="InterPro" id="IPR050482">
    <property type="entry name" value="Sensor_HK_TwoCompSys"/>
</dbReference>
<dbReference type="InterPro" id="IPR000700">
    <property type="entry name" value="PAS-assoc_C"/>
</dbReference>
<dbReference type="PROSITE" id="PS50112">
    <property type="entry name" value="PAS"/>
    <property type="match status" value="1"/>
</dbReference>
<reference evidence="13 14" key="1">
    <citation type="submission" date="2021-05" db="EMBL/GenBank/DDBJ databases">
        <title>Comparative genomic studies on the polysaccharide-degrading batcterial strains of the Flammeovirga genus.</title>
        <authorList>
            <person name="Zewei F."/>
            <person name="Zheng Z."/>
            <person name="Yu L."/>
            <person name="Ruyue G."/>
            <person name="Yanhong M."/>
            <person name="Yuanyuan C."/>
            <person name="Jingyan G."/>
            <person name="Wenjun H."/>
        </authorList>
    </citation>
    <scope>NUCLEOTIDE SEQUENCE [LARGE SCALE GENOMIC DNA]</scope>
    <source>
        <strain evidence="13 14">YS10</strain>
    </source>
</reference>
<feature type="domain" description="Histidine kinase" evidence="10">
    <location>
        <begin position="431"/>
        <end position="522"/>
    </location>
</feature>
<accession>A0ABX8GWD9</accession>
<evidence type="ECO:0000313" key="13">
    <source>
        <dbReference type="EMBL" id="QWG07641.1"/>
    </source>
</evidence>
<keyword evidence="3" id="KW-0597">Phosphoprotein</keyword>
<dbReference type="Pfam" id="PF08447">
    <property type="entry name" value="PAS_3"/>
    <property type="match status" value="1"/>
</dbReference>
<dbReference type="PANTHER" id="PTHR24421">
    <property type="entry name" value="NITRATE/NITRITE SENSOR PROTEIN NARX-RELATED"/>
    <property type="match status" value="1"/>
</dbReference>
<keyword evidence="14" id="KW-1185">Reference proteome</keyword>
<dbReference type="InterPro" id="IPR035965">
    <property type="entry name" value="PAS-like_dom_sf"/>
</dbReference>
<dbReference type="RefSeq" id="WP_144075027.1">
    <property type="nucleotide sequence ID" value="NZ_CP076128.1"/>
</dbReference>
<evidence type="ECO:0000259" key="12">
    <source>
        <dbReference type="PROSITE" id="PS50113"/>
    </source>
</evidence>